<dbReference type="InterPro" id="IPR058513">
    <property type="entry name" value="DUF8200"/>
</dbReference>
<keyword evidence="3" id="KW-1185">Reference proteome</keyword>
<gene>
    <name evidence="2" type="ORF">D3876_16000</name>
</gene>
<comment type="caution">
    <text evidence="2">The sequence shown here is derived from an EMBL/GenBank/DDBJ whole genome shotgun (WGS) entry which is preliminary data.</text>
</comment>
<accession>A0A418W5Y2</accession>
<dbReference type="Pfam" id="PF26624">
    <property type="entry name" value="DUF8200"/>
    <property type="match status" value="1"/>
</dbReference>
<evidence type="ECO:0000313" key="2">
    <source>
        <dbReference type="EMBL" id="RJF85443.1"/>
    </source>
</evidence>
<feature type="signal peptide" evidence="1">
    <location>
        <begin position="1"/>
        <end position="18"/>
    </location>
</feature>
<dbReference type="AlphaFoldDB" id="A0A418W5Y2"/>
<dbReference type="InterPro" id="IPR058067">
    <property type="entry name" value="CC_3452-like"/>
</dbReference>
<dbReference type="OrthoDB" id="7597305at2"/>
<dbReference type="RefSeq" id="WP_119764195.1">
    <property type="nucleotide sequence ID" value="NZ_QYUM01000004.1"/>
</dbReference>
<dbReference type="NCBIfam" id="NF047636">
    <property type="entry name" value="CC_3452_fam"/>
    <property type="match status" value="1"/>
</dbReference>
<dbReference type="Proteomes" id="UP000286100">
    <property type="component" value="Unassembled WGS sequence"/>
</dbReference>
<organism evidence="2 3">
    <name type="scientific">Sphingomonas cavernae</name>
    <dbReference type="NCBI Taxonomy" id="2320861"/>
    <lineage>
        <taxon>Bacteria</taxon>
        <taxon>Pseudomonadati</taxon>
        <taxon>Pseudomonadota</taxon>
        <taxon>Alphaproteobacteria</taxon>
        <taxon>Sphingomonadales</taxon>
        <taxon>Sphingomonadaceae</taxon>
        <taxon>Sphingomonas</taxon>
    </lineage>
</organism>
<reference evidence="2 3" key="1">
    <citation type="submission" date="2018-09" db="EMBL/GenBank/DDBJ databases">
        <authorList>
            <person name="Zhu H."/>
        </authorList>
    </citation>
    <scope>NUCLEOTIDE SEQUENCE [LARGE SCALE GENOMIC DNA]</scope>
    <source>
        <strain evidence="2 3">K2R01-6</strain>
    </source>
</reference>
<evidence type="ECO:0000256" key="1">
    <source>
        <dbReference type="SAM" id="SignalP"/>
    </source>
</evidence>
<feature type="chain" id="PRO_5019405143" evidence="1">
    <location>
        <begin position="19"/>
        <end position="102"/>
    </location>
</feature>
<sequence>MKLVASLILLAAPAAAMAASAPGTATINHGTQLPDKVIVGQNFWTCAGSACSGPGDDRRVAVERACRDLAKRIGAVEAITVGSTVLDETQLADCNKAARTKS</sequence>
<proteinExistence type="predicted"/>
<evidence type="ECO:0000313" key="3">
    <source>
        <dbReference type="Proteomes" id="UP000286100"/>
    </source>
</evidence>
<protein>
    <submittedName>
        <fullName evidence="2">Uncharacterized protein</fullName>
    </submittedName>
</protein>
<dbReference type="EMBL" id="QYUM01000004">
    <property type="protein sequence ID" value="RJF85443.1"/>
    <property type="molecule type" value="Genomic_DNA"/>
</dbReference>
<name>A0A418W5Y2_9SPHN</name>
<keyword evidence="1" id="KW-0732">Signal</keyword>